<keyword evidence="1" id="KW-1133">Transmembrane helix</keyword>
<evidence type="ECO:0000313" key="2">
    <source>
        <dbReference type="EMBL" id="NHN86070.1"/>
    </source>
</evidence>
<name>A0ABX0JST3_9PROT</name>
<evidence type="ECO:0000313" key="3">
    <source>
        <dbReference type="Proteomes" id="UP000635278"/>
    </source>
</evidence>
<dbReference type="Proteomes" id="UP000635278">
    <property type="component" value="Unassembled WGS sequence"/>
</dbReference>
<comment type="caution">
    <text evidence="2">The sequence shown here is derived from an EMBL/GenBank/DDBJ whole genome shotgun (WGS) entry which is preliminary data.</text>
</comment>
<accession>A0ABX0JST3</accession>
<proteinExistence type="predicted"/>
<feature type="transmembrane region" description="Helical" evidence="1">
    <location>
        <begin position="33"/>
        <end position="58"/>
    </location>
</feature>
<evidence type="ECO:0000256" key="1">
    <source>
        <dbReference type="SAM" id="Phobius"/>
    </source>
</evidence>
<keyword evidence="1" id="KW-0472">Membrane</keyword>
<sequence length="63" mass="6734">MYRIIFSAMALAVVADAGISFFRSNIPPDTSPLIAAFIYYGAPAATFLALMMAGLTAVQFIRS</sequence>
<reference evidence="2 3" key="1">
    <citation type="journal article" date="2020" name="Int. J. Syst. Evol. Microbiol.">
        <title>Novel acetic acid bacteria from cider fermentations: Acetobacter conturbans sp. nov. and Acetobacter fallax sp. nov.</title>
        <authorList>
            <person name="Sombolestani A.S."/>
            <person name="Cleenwerck I."/>
            <person name="Cnockaert M."/>
            <person name="Borremans W."/>
            <person name="Wieme A.D."/>
            <person name="De Vuyst L."/>
            <person name="Vandamme P."/>
        </authorList>
    </citation>
    <scope>NUCLEOTIDE SEQUENCE [LARGE SCALE GENOMIC DNA]</scope>
    <source>
        <strain evidence="2 3">LMG 30640</strain>
    </source>
</reference>
<organism evidence="2 3">
    <name type="scientific">Acetobacter musti</name>
    <dbReference type="NCBI Taxonomy" id="864732"/>
    <lineage>
        <taxon>Bacteria</taxon>
        <taxon>Pseudomonadati</taxon>
        <taxon>Pseudomonadota</taxon>
        <taxon>Alphaproteobacteria</taxon>
        <taxon>Acetobacterales</taxon>
        <taxon>Acetobacteraceae</taxon>
        <taxon>Acetobacter</taxon>
    </lineage>
</organism>
<gene>
    <name evidence="2" type="ORF">GOB93_15675</name>
</gene>
<protein>
    <submittedName>
        <fullName evidence="2">Uncharacterized protein</fullName>
    </submittedName>
</protein>
<dbReference type="RefSeq" id="WP_173584454.1">
    <property type="nucleotide sequence ID" value="NZ_WOTB01000025.1"/>
</dbReference>
<keyword evidence="3" id="KW-1185">Reference proteome</keyword>
<dbReference type="EMBL" id="WOTB01000025">
    <property type="protein sequence ID" value="NHN86070.1"/>
    <property type="molecule type" value="Genomic_DNA"/>
</dbReference>
<keyword evidence="1" id="KW-0812">Transmembrane</keyword>